<gene>
    <name evidence="3" type="primary">CUNH1orf94</name>
</gene>
<accession>A0AAX6TD83</accession>
<dbReference type="Pfam" id="PF15752">
    <property type="entry name" value="DUF4688"/>
    <property type="match status" value="1"/>
</dbReference>
<evidence type="ECO:0000313" key="3">
    <source>
        <dbReference type="RefSeq" id="XP_021118955.1"/>
    </source>
</evidence>
<evidence type="ECO:0000313" key="2">
    <source>
        <dbReference type="Proteomes" id="UP000694906"/>
    </source>
</evidence>
<protein>
    <submittedName>
        <fullName evidence="3">Uncharacterized protein C1orf94 homolog isoform X2</fullName>
    </submittedName>
</protein>
<sequence>MASGNGLPSSSALVVKRPSALGPFPRFVWIHQDTPRDSLDKTCHEIWKKVQDLPEALQPETSMEQLSALTAGTPRDYCLGFQEEAPELSRDRDEISLLVEQEFLSLTKEHLILVPESSEELKATSDDPQGTRELAPCVLAPLLVARSSECPGASLTDGDRLQEQKVAMSIIGRQQDCDSAMSTATGILCAAKIRGANGMEDGDHSLGDCTSEISKLLTQFPLKSMEMSKAPDDKMVLKETRVIKDFLQNSIFSDSGPTEPMGLGPFRLVPPPPPPPPPDKLADELPAQKNQLPVFAKICSNTEADPATEGHHLIEWNPGIKESTKSQESLFLSQWPESQKDTCGEESHSDPVSTMPTKKPAWPDEKNLLCKFLGTTKNNPSGQLKLCNKVEVDGLELKWHVPAAVTRDALSASCASSAGLLLPTGDTLQHTADGPADLPLFLHPPAELHPLCPAQLPVPTEDTSKAAHQSPRPFPHGRRRAEVPLPPRIPVHLDVWWAPDEQPLFFLQWEWHKVLDFFFSPPTPSALGSSLRALKFWIVQ</sequence>
<evidence type="ECO:0000256" key="1">
    <source>
        <dbReference type="SAM" id="MobiDB-lite"/>
    </source>
</evidence>
<feature type="region of interest" description="Disordered" evidence="1">
    <location>
        <begin position="340"/>
        <end position="360"/>
    </location>
</feature>
<reference evidence="3" key="1">
    <citation type="submission" date="2025-08" db="UniProtKB">
        <authorList>
            <consortium name="RefSeq"/>
        </authorList>
    </citation>
    <scope>IDENTIFICATION</scope>
</reference>
<dbReference type="PANTHER" id="PTHR35674:SF1">
    <property type="entry name" value="CDNA SEQUENCE CK137956"/>
    <property type="match status" value="1"/>
</dbReference>
<proteinExistence type="predicted"/>
<dbReference type="PANTHER" id="PTHR35674">
    <property type="entry name" value="CDNA SEQUENCE CK137956"/>
    <property type="match status" value="1"/>
</dbReference>
<dbReference type="Proteomes" id="UP000694906">
    <property type="component" value="Unplaced"/>
</dbReference>
<dbReference type="CTD" id="109318352"/>
<dbReference type="InterPro" id="IPR031496">
    <property type="entry name" value="DUF4688"/>
</dbReference>
<organism evidence="2 3">
    <name type="scientific">Heterocephalus glaber</name>
    <name type="common">Naked mole rat</name>
    <dbReference type="NCBI Taxonomy" id="10181"/>
    <lineage>
        <taxon>Eukaryota</taxon>
        <taxon>Metazoa</taxon>
        <taxon>Chordata</taxon>
        <taxon>Craniata</taxon>
        <taxon>Vertebrata</taxon>
        <taxon>Euteleostomi</taxon>
        <taxon>Mammalia</taxon>
        <taxon>Eutheria</taxon>
        <taxon>Euarchontoglires</taxon>
        <taxon>Glires</taxon>
        <taxon>Rodentia</taxon>
        <taxon>Hystricomorpha</taxon>
        <taxon>Bathyergidae</taxon>
        <taxon>Heterocephalus</taxon>
    </lineage>
</organism>
<feature type="region of interest" description="Disordered" evidence="1">
    <location>
        <begin position="459"/>
        <end position="481"/>
    </location>
</feature>
<feature type="compositionally biased region" description="Basic and acidic residues" evidence="1">
    <location>
        <begin position="340"/>
        <end position="349"/>
    </location>
</feature>
<dbReference type="RefSeq" id="XP_021118955.1">
    <property type="nucleotide sequence ID" value="XM_021263296.1"/>
</dbReference>
<keyword evidence="2" id="KW-1185">Reference proteome</keyword>
<dbReference type="GeneID" id="101703490"/>
<name>A0AAX6TD83_HETGA</name>
<dbReference type="AlphaFoldDB" id="A0AAX6TD83"/>